<dbReference type="CDD" id="cd04301">
    <property type="entry name" value="NAT_SF"/>
    <property type="match status" value="1"/>
</dbReference>
<gene>
    <name evidence="4" type="ORF">ACFOPH_07010</name>
</gene>
<keyword evidence="1 4" id="KW-0808">Transferase</keyword>
<dbReference type="RefSeq" id="WP_379734379.1">
    <property type="nucleotide sequence ID" value="NZ_JBHRVV010000001.1"/>
</dbReference>
<protein>
    <submittedName>
        <fullName evidence="4">GNAT family N-acetyltransferase</fullName>
        <ecNumber evidence="4">2.3.-.-</ecNumber>
    </submittedName>
</protein>
<name>A0ABV7PJD2_9BURK</name>
<dbReference type="Pfam" id="PF00583">
    <property type="entry name" value="Acetyltransf_1"/>
    <property type="match status" value="1"/>
</dbReference>
<dbReference type="InterPro" id="IPR000182">
    <property type="entry name" value="GNAT_dom"/>
</dbReference>
<dbReference type="PANTHER" id="PTHR43877:SF2">
    <property type="entry name" value="AMINOALKYLPHOSPHONATE N-ACETYLTRANSFERASE-RELATED"/>
    <property type="match status" value="1"/>
</dbReference>
<sequence length="171" mass="18400">MSRHDPITLRSIREDDLDAVLRVQAACYPPVMQEAADVVRSRIRAAGATSFVAESGGVVCAYVFAYRSSKGAVTPLDAPFAVQEAGDTLYIHDLSVAPAAAGQGLARRLAERLQALAREQRMAHCALVSVQDSQRFWERLGFRAAACGDDAARLALASYPPVALYMCRSDG</sequence>
<reference evidence="5" key="1">
    <citation type="journal article" date="2019" name="Int. J. Syst. Evol. Microbiol.">
        <title>The Global Catalogue of Microorganisms (GCM) 10K type strain sequencing project: providing services to taxonomists for standard genome sequencing and annotation.</title>
        <authorList>
            <consortium name="The Broad Institute Genomics Platform"/>
            <consortium name="The Broad Institute Genome Sequencing Center for Infectious Disease"/>
            <person name="Wu L."/>
            <person name="Ma J."/>
        </authorList>
    </citation>
    <scope>NUCLEOTIDE SEQUENCE [LARGE SCALE GENOMIC DNA]</scope>
    <source>
        <strain evidence="5">CCM 7480</strain>
    </source>
</reference>
<dbReference type="EC" id="2.3.-.-" evidence="4"/>
<evidence type="ECO:0000313" key="5">
    <source>
        <dbReference type="Proteomes" id="UP001595665"/>
    </source>
</evidence>
<evidence type="ECO:0000256" key="1">
    <source>
        <dbReference type="ARBA" id="ARBA00022679"/>
    </source>
</evidence>
<dbReference type="GO" id="GO:0016746">
    <property type="term" value="F:acyltransferase activity"/>
    <property type="evidence" value="ECO:0007669"/>
    <property type="project" value="UniProtKB-KW"/>
</dbReference>
<dbReference type="PROSITE" id="PS51186">
    <property type="entry name" value="GNAT"/>
    <property type="match status" value="1"/>
</dbReference>
<proteinExistence type="predicted"/>
<evidence type="ECO:0000256" key="2">
    <source>
        <dbReference type="ARBA" id="ARBA00023315"/>
    </source>
</evidence>
<keyword evidence="5" id="KW-1185">Reference proteome</keyword>
<feature type="domain" description="N-acetyltransferase" evidence="3">
    <location>
        <begin position="7"/>
        <end position="171"/>
    </location>
</feature>
<dbReference type="PANTHER" id="PTHR43877">
    <property type="entry name" value="AMINOALKYLPHOSPHONATE N-ACETYLTRANSFERASE-RELATED-RELATED"/>
    <property type="match status" value="1"/>
</dbReference>
<keyword evidence="2 4" id="KW-0012">Acyltransferase</keyword>
<comment type="caution">
    <text evidence="4">The sequence shown here is derived from an EMBL/GenBank/DDBJ whole genome shotgun (WGS) entry which is preliminary data.</text>
</comment>
<dbReference type="InterPro" id="IPR016181">
    <property type="entry name" value="Acyl_CoA_acyltransferase"/>
</dbReference>
<dbReference type="Proteomes" id="UP001595665">
    <property type="component" value="Unassembled WGS sequence"/>
</dbReference>
<evidence type="ECO:0000313" key="4">
    <source>
        <dbReference type="EMBL" id="MFC3457997.1"/>
    </source>
</evidence>
<accession>A0ABV7PJD2</accession>
<dbReference type="InterPro" id="IPR050832">
    <property type="entry name" value="Bact_Acetyltransf"/>
</dbReference>
<dbReference type="EMBL" id="JBHRVV010000001">
    <property type="protein sequence ID" value="MFC3457997.1"/>
    <property type="molecule type" value="Genomic_DNA"/>
</dbReference>
<dbReference type="SUPFAM" id="SSF55729">
    <property type="entry name" value="Acyl-CoA N-acyltransferases (Nat)"/>
    <property type="match status" value="1"/>
</dbReference>
<organism evidence="4 5">
    <name type="scientific">Massilia haematophila</name>
    <dbReference type="NCBI Taxonomy" id="457923"/>
    <lineage>
        <taxon>Bacteria</taxon>
        <taxon>Pseudomonadati</taxon>
        <taxon>Pseudomonadota</taxon>
        <taxon>Betaproteobacteria</taxon>
        <taxon>Burkholderiales</taxon>
        <taxon>Oxalobacteraceae</taxon>
        <taxon>Telluria group</taxon>
        <taxon>Massilia</taxon>
    </lineage>
</organism>
<evidence type="ECO:0000259" key="3">
    <source>
        <dbReference type="PROSITE" id="PS51186"/>
    </source>
</evidence>
<dbReference type="Gene3D" id="3.40.630.30">
    <property type="match status" value="1"/>
</dbReference>